<dbReference type="EMBL" id="BGPR01061585">
    <property type="protein sequence ID" value="GBO37234.1"/>
    <property type="molecule type" value="Genomic_DNA"/>
</dbReference>
<keyword evidence="2" id="KW-1185">Reference proteome</keyword>
<dbReference type="AlphaFoldDB" id="A0A4Y2WKW5"/>
<evidence type="ECO:0000313" key="1">
    <source>
        <dbReference type="EMBL" id="GBO37234.1"/>
    </source>
</evidence>
<dbReference type="OrthoDB" id="10042427at2759"/>
<reference evidence="1 2" key="1">
    <citation type="journal article" date="2019" name="Sci. Rep.">
        <title>Orb-weaving spider Araneus ventricosus genome elucidates the spidroin gene catalogue.</title>
        <authorList>
            <person name="Kono N."/>
            <person name="Nakamura H."/>
            <person name="Ohtoshi R."/>
            <person name="Moran D.A.P."/>
            <person name="Shinohara A."/>
            <person name="Yoshida Y."/>
            <person name="Fujiwara M."/>
            <person name="Mori M."/>
            <person name="Tomita M."/>
            <person name="Arakawa K."/>
        </authorList>
    </citation>
    <scope>NUCLEOTIDE SEQUENCE [LARGE SCALE GENOMIC DNA]</scope>
</reference>
<organism evidence="1 2">
    <name type="scientific">Araneus ventricosus</name>
    <name type="common">Orbweaver spider</name>
    <name type="synonym">Epeira ventricosa</name>
    <dbReference type="NCBI Taxonomy" id="182803"/>
    <lineage>
        <taxon>Eukaryota</taxon>
        <taxon>Metazoa</taxon>
        <taxon>Ecdysozoa</taxon>
        <taxon>Arthropoda</taxon>
        <taxon>Chelicerata</taxon>
        <taxon>Arachnida</taxon>
        <taxon>Araneae</taxon>
        <taxon>Araneomorphae</taxon>
        <taxon>Entelegynae</taxon>
        <taxon>Araneoidea</taxon>
        <taxon>Araneidae</taxon>
        <taxon>Araneus</taxon>
    </lineage>
</organism>
<proteinExistence type="predicted"/>
<sequence length="91" mass="10447">MLRYGVILLPDNTHTARKTQELLRKFKSGATPLQPRFGTQSGTRFSSDIDVKTTAENWLKGQGRNFYRDGLNKFVLCSDKCLNRFGDYVEK</sequence>
<name>A0A4Y2WKW5_ARAVE</name>
<protein>
    <submittedName>
        <fullName evidence="1">Uncharacterized protein</fullName>
    </submittedName>
</protein>
<accession>A0A4Y2WKW5</accession>
<dbReference type="Proteomes" id="UP000499080">
    <property type="component" value="Unassembled WGS sequence"/>
</dbReference>
<gene>
    <name evidence="1" type="ORF">AVEN_56398_1</name>
</gene>
<comment type="caution">
    <text evidence="1">The sequence shown here is derived from an EMBL/GenBank/DDBJ whole genome shotgun (WGS) entry which is preliminary data.</text>
</comment>
<evidence type="ECO:0000313" key="2">
    <source>
        <dbReference type="Proteomes" id="UP000499080"/>
    </source>
</evidence>